<evidence type="ECO:0000256" key="6">
    <source>
        <dbReference type="ARBA" id="ARBA00022777"/>
    </source>
</evidence>
<dbReference type="InterPro" id="IPR004358">
    <property type="entry name" value="Sig_transdc_His_kin-like_C"/>
</dbReference>
<dbReference type="Gene3D" id="3.30.565.10">
    <property type="entry name" value="Histidine kinase-like ATPase, C-terminal domain"/>
    <property type="match status" value="1"/>
</dbReference>
<sequence>MTETSPKPIATTVPLPANEVERLEALRRYDILDTPPEAAFDRITSLAARLLNVPMALVSLIDESRGWFKSSYGFDMREVQRDATICSLALLSNEVLVIPDTRQDNRLVCNPFVQNEPGLRFYAGAPLLTQDGFNLGTLCLLDTKPRDALSNEQKTVLADLAAMVMDELELRLAARKIAQIDAALLEVTQGVSAATGEAFFFALVQHLSKVLGVDYTYIGLVDGDNQEAIETIAACAKGQIIDNFAYLLHDTPCQEVFQQRKLCCYPHRVQALFPNAPLLEPLNVESYVAVPFFDSTGVPLGLLGVMDGKALTNVQLAESLLTIFALRIATELERQQTEAARQQVQYELERLVEQRTVELSQANELLQSEIAERHLAQAALQKEQELLKVLLDNVQAGIVACNAEGILTLFNRAAREFHGLPEQPLPPEEWAEYYGLYLPDGKTRMSKNEIPLFRALHGQTVKNVEMVIAPKHGRVKTLLASGQAIYDRLGKKQGAIVVMHDITERKLAEAELLISDAALQQMPDAILLTDLEGKIQRWLGNAEQIFGYTAKEAIGRPVNFLHRSDIKAAMTAKIIQSIQTTGEFCGEIPCVRKDGSPVPIETTAKTVDDKAGNPVFLIGINKDITERKLLEAERAQLMRQQIQEQTARLEAEANQRRTAFIAEVSTTLASSLDYESTLASVANLVVPFFADWCAIDLLQDNQFIHRVAVAHCDPTKVELGWEIHRQYPRQIDATEGVPKVLRTGKTEMAAEIPDAALVTVAQDAEHLRILRELGLKSGIISPLTARGQILGAISFVTAESDRRYTQADVALAEDIAHRAAIAIDNARLYQKAQQSQQAAEQSAERVARLQSVTAAFSESLTPLQVADVIVDQGIAALGANFALVALVSETGTELEVLRTVGCEPDQMNGWQRFPLNAPVPLAEAVRTGQPIWAEPSQKRAIRYPHLREKYELHSFEAWISIPLIVEGRAIGGMSFGFMELQQLDGEEQVFILSLAQQCAQAIARTRLYEAERTARSAAEAANRIKDEFLAVLSHELRTPLNPILGWSKLLRSGKLDAAKTDHALETIERNAKLQTQLIEDLLDVSRILQGKLSLNIAPVNLIPTIEAAIETVQLAAQAKSIQIETIFDPNVGQVLGDSARLQQVIWNLLTNAVKFTPSGEQVKIRLFCIDSQAQIQVSDTGKGIHPDFLPHVFEYFRQADATTTRKFGGLGLGLAIVHHLVELHGGTVDAESAGEGLGATFTVRLPLISVVEKTTQDYLSSVNNFDLSQVQILIVDDEADMRDLVLTILEQYGAKVRVAASATEALALLDHFQPDLLISDIGMPDIDGYMLIRQIRNRSPEQGGSIPAIALTAYAAEYDQQQALEAGFQQHVPKPVEPEELVKAIAFGIASLTATPISCSDK</sequence>
<keyword evidence="7" id="KW-0902">Two-component regulatory system</keyword>
<dbReference type="PROSITE" id="PS50109">
    <property type="entry name" value="HIS_KIN"/>
    <property type="match status" value="1"/>
</dbReference>
<dbReference type="Pfam" id="PF08448">
    <property type="entry name" value="PAS_4"/>
    <property type="match status" value="1"/>
</dbReference>
<dbReference type="Gene3D" id="3.30.450.20">
    <property type="entry name" value="PAS domain"/>
    <property type="match status" value="2"/>
</dbReference>
<evidence type="ECO:0000256" key="3">
    <source>
        <dbReference type="ARBA" id="ARBA00012438"/>
    </source>
</evidence>
<evidence type="ECO:0000256" key="10">
    <source>
        <dbReference type="SAM" id="Coils"/>
    </source>
</evidence>
<name>A0A951Q8L9_9NOST</name>
<dbReference type="Pfam" id="PF13426">
    <property type="entry name" value="PAS_9"/>
    <property type="match status" value="1"/>
</dbReference>
<dbReference type="CDD" id="cd16922">
    <property type="entry name" value="HATPase_EvgS-ArcB-TorS-like"/>
    <property type="match status" value="1"/>
</dbReference>
<dbReference type="InterPro" id="IPR003018">
    <property type="entry name" value="GAF"/>
</dbReference>
<dbReference type="SUPFAM" id="SSF55874">
    <property type="entry name" value="ATPase domain of HSP90 chaperone/DNA topoisomerase II/histidine kinase"/>
    <property type="match status" value="1"/>
</dbReference>
<dbReference type="Gene3D" id="3.40.50.2300">
    <property type="match status" value="1"/>
</dbReference>
<feature type="modified residue" description="4-aspartylphosphate" evidence="9">
    <location>
        <position position="1320"/>
    </location>
</feature>
<organism evidence="15 16">
    <name type="scientific">Mojavia pulchra JT2-VF2</name>
    <dbReference type="NCBI Taxonomy" id="287848"/>
    <lineage>
        <taxon>Bacteria</taxon>
        <taxon>Bacillati</taxon>
        <taxon>Cyanobacteriota</taxon>
        <taxon>Cyanophyceae</taxon>
        <taxon>Nostocales</taxon>
        <taxon>Nostocaceae</taxon>
    </lineage>
</organism>
<dbReference type="SUPFAM" id="SSF55785">
    <property type="entry name" value="PYP-like sensor domain (PAS domain)"/>
    <property type="match status" value="2"/>
</dbReference>
<dbReference type="EC" id="2.7.13.3" evidence="3"/>
<evidence type="ECO:0000256" key="9">
    <source>
        <dbReference type="PROSITE-ProRule" id="PRU00169"/>
    </source>
</evidence>
<accession>A0A951Q8L9</accession>
<keyword evidence="4 9" id="KW-0597">Phosphoprotein</keyword>
<dbReference type="SMART" id="SM00387">
    <property type="entry name" value="HATPase_c"/>
    <property type="match status" value="1"/>
</dbReference>
<dbReference type="SMART" id="SM00091">
    <property type="entry name" value="PAS"/>
    <property type="match status" value="2"/>
</dbReference>
<dbReference type="PRINTS" id="PR00344">
    <property type="entry name" value="BCTRLSENSOR"/>
</dbReference>
<comment type="catalytic activity">
    <reaction evidence="1">
        <text>ATP + protein L-histidine = ADP + protein N-phospho-L-histidine.</text>
        <dbReference type="EC" id="2.7.13.3"/>
    </reaction>
</comment>
<dbReference type="InterPro" id="IPR003661">
    <property type="entry name" value="HisK_dim/P_dom"/>
</dbReference>
<comment type="similarity">
    <text evidence="2">In the N-terminal section; belongs to the phytochrome family.</text>
</comment>
<dbReference type="Pfam" id="PF00512">
    <property type="entry name" value="HisKA"/>
    <property type="match status" value="1"/>
</dbReference>
<evidence type="ECO:0000256" key="5">
    <source>
        <dbReference type="ARBA" id="ARBA00022679"/>
    </source>
</evidence>
<evidence type="ECO:0000256" key="2">
    <source>
        <dbReference type="ARBA" id="ARBA00006402"/>
    </source>
</evidence>
<evidence type="ECO:0000259" key="12">
    <source>
        <dbReference type="PROSITE" id="PS50110"/>
    </source>
</evidence>
<evidence type="ECO:0000259" key="11">
    <source>
        <dbReference type="PROSITE" id="PS50109"/>
    </source>
</evidence>
<feature type="coiled-coil region" evidence="10">
    <location>
        <begin position="620"/>
        <end position="655"/>
    </location>
</feature>
<dbReference type="SUPFAM" id="SSF47384">
    <property type="entry name" value="Homodimeric domain of signal transducing histidine kinase"/>
    <property type="match status" value="1"/>
</dbReference>
<feature type="domain" description="Response regulatory" evidence="12">
    <location>
        <begin position="1271"/>
        <end position="1389"/>
    </location>
</feature>
<dbReference type="Pfam" id="PF13185">
    <property type="entry name" value="GAF_2"/>
    <property type="match status" value="1"/>
</dbReference>
<dbReference type="PROSITE" id="PS50110">
    <property type="entry name" value="RESPONSE_REGULATORY"/>
    <property type="match status" value="1"/>
</dbReference>
<dbReference type="PANTHER" id="PTHR43547:SF2">
    <property type="entry name" value="HYBRID SIGNAL TRANSDUCTION HISTIDINE KINASE C"/>
    <property type="match status" value="1"/>
</dbReference>
<dbReference type="Pfam" id="PF01590">
    <property type="entry name" value="GAF"/>
    <property type="match status" value="3"/>
</dbReference>
<dbReference type="InterPro" id="IPR001610">
    <property type="entry name" value="PAC"/>
</dbReference>
<dbReference type="InterPro" id="IPR035965">
    <property type="entry name" value="PAS-like_dom_sf"/>
</dbReference>
<dbReference type="InterPro" id="IPR000014">
    <property type="entry name" value="PAS"/>
</dbReference>
<dbReference type="PROSITE" id="PS50113">
    <property type="entry name" value="PAC"/>
    <property type="match status" value="2"/>
</dbReference>
<dbReference type="CDD" id="cd00082">
    <property type="entry name" value="HisKA"/>
    <property type="match status" value="1"/>
</dbReference>
<proteinExistence type="inferred from homology"/>
<dbReference type="PROSITE" id="PS50112">
    <property type="entry name" value="PAS"/>
    <property type="match status" value="2"/>
</dbReference>
<dbReference type="NCBIfam" id="TIGR00229">
    <property type="entry name" value="sensory_box"/>
    <property type="match status" value="2"/>
</dbReference>
<evidence type="ECO:0000256" key="7">
    <source>
        <dbReference type="ARBA" id="ARBA00023012"/>
    </source>
</evidence>
<feature type="domain" description="PAS" evidence="13">
    <location>
        <begin position="518"/>
        <end position="581"/>
    </location>
</feature>
<dbReference type="SMART" id="SM00448">
    <property type="entry name" value="REC"/>
    <property type="match status" value="1"/>
</dbReference>
<feature type="domain" description="PAS" evidence="13">
    <location>
        <begin position="383"/>
        <end position="459"/>
    </location>
</feature>
<dbReference type="InterPro" id="IPR005467">
    <property type="entry name" value="His_kinase_dom"/>
</dbReference>
<feature type="domain" description="PAC" evidence="14">
    <location>
        <begin position="584"/>
        <end position="636"/>
    </location>
</feature>
<dbReference type="InterPro" id="IPR001789">
    <property type="entry name" value="Sig_transdc_resp-reg_receiver"/>
</dbReference>
<dbReference type="CDD" id="cd00130">
    <property type="entry name" value="PAS"/>
    <property type="match status" value="2"/>
</dbReference>
<dbReference type="Pfam" id="PF02518">
    <property type="entry name" value="HATPase_c"/>
    <property type="match status" value="1"/>
</dbReference>
<reference evidence="15" key="1">
    <citation type="submission" date="2021-05" db="EMBL/GenBank/DDBJ databases">
        <authorList>
            <person name="Pietrasiak N."/>
            <person name="Ward R."/>
            <person name="Stajich J.E."/>
            <person name="Kurbessoian T."/>
        </authorList>
    </citation>
    <scope>NUCLEOTIDE SEQUENCE</scope>
    <source>
        <strain evidence="15">JT2-VF2</strain>
    </source>
</reference>
<dbReference type="Proteomes" id="UP000715781">
    <property type="component" value="Unassembled WGS sequence"/>
</dbReference>
<comment type="caution">
    <text evidence="15">The sequence shown here is derived from an EMBL/GenBank/DDBJ whole genome shotgun (WGS) entry which is preliminary data.</text>
</comment>
<feature type="domain" description="Histidine kinase" evidence="11">
    <location>
        <begin position="1031"/>
        <end position="1249"/>
    </location>
</feature>
<dbReference type="InterPro" id="IPR011006">
    <property type="entry name" value="CheY-like_superfamily"/>
</dbReference>
<dbReference type="EMBL" id="JAHHHN010000062">
    <property type="protein sequence ID" value="MBW4566145.1"/>
    <property type="molecule type" value="Genomic_DNA"/>
</dbReference>
<dbReference type="InterPro" id="IPR003594">
    <property type="entry name" value="HATPase_dom"/>
</dbReference>
<dbReference type="PANTHER" id="PTHR43547">
    <property type="entry name" value="TWO-COMPONENT HISTIDINE KINASE"/>
    <property type="match status" value="1"/>
</dbReference>
<dbReference type="FunFam" id="3.30.450.40:FF:000035">
    <property type="entry name" value="PAS sensor protein"/>
    <property type="match status" value="1"/>
</dbReference>
<keyword evidence="10" id="KW-0175">Coiled coil</keyword>
<reference evidence="15" key="2">
    <citation type="journal article" date="2022" name="Microbiol. Resour. Announc.">
        <title>Metagenome Sequencing to Explore Phylogenomics of Terrestrial Cyanobacteria.</title>
        <authorList>
            <person name="Ward R.D."/>
            <person name="Stajich J.E."/>
            <person name="Johansen J.R."/>
            <person name="Huntemann M."/>
            <person name="Clum A."/>
            <person name="Foster B."/>
            <person name="Foster B."/>
            <person name="Roux S."/>
            <person name="Palaniappan K."/>
            <person name="Varghese N."/>
            <person name="Mukherjee S."/>
            <person name="Reddy T.B.K."/>
            <person name="Daum C."/>
            <person name="Copeland A."/>
            <person name="Chen I.A."/>
            <person name="Ivanova N.N."/>
            <person name="Kyrpides N.C."/>
            <person name="Shapiro N."/>
            <person name="Eloe-Fadrosh E.A."/>
            <person name="Pietrasiak N."/>
        </authorList>
    </citation>
    <scope>NUCLEOTIDE SEQUENCE</scope>
    <source>
        <strain evidence="15">JT2-VF2</strain>
    </source>
</reference>
<evidence type="ECO:0000259" key="13">
    <source>
        <dbReference type="PROSITE" id="PS50112"/>
    </source>
</evidence>
<dbReference type="Gene3D" id="3.30.450.40">
    <property type="match status" value="4"/>
</dbReference>
<dbReference type="InterPro" id="IPR029016">
    <property type="entry name" value="GAF-like_dom_sf"/>
</dbReference>
<dbReference type="Gene3D" id="1.10.287.130">
    <property type="match status" value="1"/>
</dbReference>
<dbReference type="SMART" id="SM00388">
    <property type="entry name" value="HisKA"/>
    <property type="match status" value="1"/>
</dbReference>
<dbReference type="SUPFAM" id="SSF52172">
    <property type="entry name" value="CheY-like"/>
    <property type="match status" value="1"/>
</dbReference>
<keyword evidence="5" id="KW-0808">Transferase</keyword>
<dbReference type="SMART" id="SM00086">
    <property type="entry name" value="PAC"/>
    <property type="match status" value="2"/>
</dbReference>
<keyword evidence="6" id="KW-0418">Kinase</keyword>
<evidence type="ECO:0000256" key="1">
    <source>
        <dbReference type="ARBA" id="ARBA00000085"/>
    </source>
</evidence>
<evidence type="ECO:0000256" key="4">
    <source>
        <dbReference type="ARBA" id="ARBA00022553"/>
    </source>
</evidence>
<dbReference type="FunFam" id="3.30.565.10:FF:000010">
    <property type="entry name" value="Sensor histidine kinase RcsC"/>
    <property type="match status" value="1"/>
</dbReference>
<dbReference type="GO" id="GO:0000155">
    <property type="term" value="F:phosphorelay sensor kinase activity"/>
    <property type="evidence" value="ECO:0007669"/>
    <property type="project" value="InterPro"/>
</dbReference>
<dbReference type="InterPro" id="IPR000700">
    <property type="entry name" value="PAS-assoc_C"/>
</dbReference>
<dbReference type="InterPro" id="IPR036097">
    <property type="entry name" value="HisK_dim/P_sf"/>
</dbReference>
<dbReference type="SMART" id="SM00065">
    <property type="entry name" value="GAF"/>
    <property type="match status" value="4"/>
</dbReference>
<gene>
    <name evidence="15" type="ORF">KME32_34750</name>
</gene>
<dbReference type="Pfam" id="PF00072">
    <property type="entry name" value="Response_reg"/>
    <property type="match status" value="1"/>
</dbReference>
<feature type="domain" description="PAC" evidence="14">
    <location>
        <begin position="462"/>
        <end position="514"/>
    </location>
</feature>
<dbReference type="CDD" id="cd17580">
    <property type="entry name" value="REC_2_DhkD-like"/>
    <property type="match status" value="1"/>
</dbReference>
<protein>
    <recommendedName>
        <fullName evidence="8">Circadian input-output histidine kinase CikA</fullName>
        <ecNumber evidence="3">2.7.13.3</ecNumber>
    </recommendedName>
</protein>
<dbReference type="SUPFAM" id="SSF55781">
    <property type="entry name" value="GAF domain-like"/>
    <property type="match status" value="4"/>
</dbReference>
<dbReference type="InterPro" id="IPR036890">
    <property type="entry name" value="HATPase_C_sf"/>
</dbReference>
<evidence type="ECO:0000313" key="15">
    <source>
        <dbReference type="EMBL" id="MBW4566145.1"/>
    </source>
</evidence>
<evidence type="ECO:0000259" key="14">
    <source>
        <dbReference type="PROSITE" id="PS50113"/>
    </source>
</evidence>
<evidence type="ECO:0000256" key="8">
    <source>
        <dbReference type="ARBA" id="ARBA00074306"/>
    </source>
</evidence>
<dbReference type="InterPro" id="IPR013656">
    <property type="entry name" value="PAS_4"/>
</dbReference>
<evidence type="ECO:0000313" key="16">
    <source>
        <dbReference type="Proteomes" id="UP000715781"/>
    </source>
</evidence>